<dbReference type="PANTHER" id="PTHR43877">
    <property type="entry name" value="AMINOALKYLPHOSPHONATE N-ACETYLTRANSFERASE-RELATED-RELATED"/>
    <property type="match status" value="1"/>
</dbReference>
<dbReference type="SUPFAM" id="SSF55729">
    <property type="entry name" value="Acyl-CoA N-acyltransferases (Nat)"/>
    <property type="match status" value="1"/>
</dbReference>
<dbReference type="InterPro" id="IPR050832">
    <property type="entry name" value="Bact_Acetyltransf"/>
</dbReference>
<evidence type="ECO:0000256" key="1">
    <source>
        <dbReference type="ARBA" id="ARBA00022679"/>
    </source>
</evidence>
<keyword evidence="1" id="KW-0808">Transferase</keyword>
<dbReference type="Gene3D" id="3.40.630.30">
    <property type="match status" value="1"/>
</dbReference>
<dbReference type="CDD" id="cd04301">
    <property type="entry name" value="NAT_SF"/>
    <property type="match status" value="1"/>
</dbReference>
<protein>
    <submittedName>
        <fullName evidence="4">GNAT family N-acetyltransferase</fullName>
    </submittedName>
</protein>
<reference evidence="4" key="1">
    <citation type="journal article" date="2021" name="PeerJ">
        <title>Extensive microbial diversity within the chicken gut microbiome revealed by metagenomics and culture.</title>
        <authorList>
            <person name="Gilroy R."/>
            <person name="Ravi A."/>
            <person name="Getino M."/>
            <person name="Pursley I."/>
            <person name="Horton D.L."/>
            <person name="Alikhan N.F."/>
            <person name="Baker D."/>
            <person name="Gharbi K."/>
            <person name="Hall N."/>
            <person name="Watson M."/>
            <person name="Adriaenssens E.M."/>
            <person name="Foster-Nyarko E."/>
            <person name="Jarju S."/>
            <person name="Secka A."/>
            <person name="Antonio M."/>
            <person name="Oren A."/>
            <person name="Chaudhuri R.R."/>
            <person name="La Ragione R."/>
            <person name="Hildebrand F."/>
            <person name="Pallen M.J."/>
        </authorList>
    </citation>
    <scope>NUCLEOTIDE SEQUENCE</scope>
    <source>
        <strain evidence="4">ChiBcolR8-3208</strain>
    </source>
</reference>
<dbReference type="AlphaFoldDB" id="A0A9D2S088"/>
<feature type="domain" description="N-acetyltransferase" evidence="3">
    <location>
        <begin position="5"/>
        <end position="144"/>
    </location>
</feature>
<sequence>MENAVQIRGATAQDAQVFFALNLAFNGEGVASPQEAALALAHPGPERVLLAFVAGEPAGFLCGLLKRSACYSRPSAEVTELYVCPGCRRQGVARQLLEAFLDACRHEGVEAVTVLTGEDNAPAQALYQKMGFAPSGEAHFEQGL</sequence>
<proteinExistence type="predicted"/>
<dbReference type="PROSITE" id="PS51186">
    <property type="entry name" value="GNAT"/>
    <property type="match status" value="1"/>
</dbReference>
<evidence type="ECO:0000259" key="3">
    <source>
        <dbReference type="PROSITE" id="PS51186"/>
    </source>
</evidence>
<dbReference type="InterPro" id="IPR000182">
    <property type="entry name" value="GNAT_dom"/>
</dbReference>
<dbReference type="Pfam" id="PF00583">
    <property type="entry name" value="Acetyltransf_1"/>
    <property type="match status" value="1"/>
</dbReference>
<reference evidence="4" key="2">
    <citation type="submission" date="2021-04" db="EMBL/GenBank/DDBJ databases">
        <authorList>
            <person name="Gilroy R."/>
        </authorList>
    </citation>
    <scope>NUCLEOTIDE SEQUENCE</scope>
    <source>
        <strain evidence="4">ChiBcolR8-3208</strain>
    </source>
</reference>
<keyword evidence="2" id="KW-0012">Acyltransferase</keyword>
<dbReference type="Proteomes" id="UP000824214">
    <property type="component" value="Unassembled WGS sequence"/>
</dbReference>
<gene>
    <name evidence="4" type="ORF">H9942_07490</name>
</gene>
<accession>A0A9D2S088</accession>
<dbReference type="GO" id="GO:0016747">
    <property type="term" value="F:acyltransferase activity, transferring groups other than amino-acyl groups"/>
    <property type="evidence" value="ECO:0007669"/>
    <property type="project" value="InterPro"/>
</dbReference>
<dbReference type="EMBL" id="DWXZ01000158">
    <property type="protein sequence ID" value="HJB37895.1"/>
    <property type="molecule type" value="Genomic_DNA"/>
</dbReference>
<dbReference type="InterPro" id="IPR016181">
    <property type="entry name" value="Acyl_CoA_acyltransferase"/>
</dbReference>
<name>A0A9D2S088_9FIRM</name>
<organism evidence="4 5">
    <name type="scientific">Candidatus Acutalibacter ornithocaccae</name>
    <dbReference type="NCBI Taxonomy" id="2838416"/>
    <lineage>
        <taxon>Bacteria</taxon>
        <taxon>Bacillati</taxon>
        <taxon>Bacillota</taxon>
        <taxon>Clostridia</taxon>
        <taxon>Eubacteriales</taxon>
        <taxon>Acutalibacteraceae</taxon>
        <taxon>Acutalibacter</taxon>
    </lineage>
</organism>
<evidence type="ECO:0000313" key="5">
    <source>
        <dbReference type="Proteomes" id="UP000824214"/>
    </source>
</evidence>
<evidence type="ECO:0000313" key="4">
    <source>
        <dbReference type="EMBL" id="HJB37895.1"/>
    </source>
</evidence>
<evidence type="ECO:0000256" key="2">
    <source>
        <dbReference type="ARBA" id="ARBA00023315"/>
    </source>
</evidence>
<comment type="caution">
    <text evidence="4">The sequence shown here is derived from an EMBL/GenBank/DDBJ whole genome shotgun (WGS) entry which is preliminary data.</text>
</comment>